<reference evidence="1" key="1">
    <citation type="submission" date="2022-06" db="EMBL/GenBank/DDBJ databases">
        <title>Uncovering the hologenomic basis of an extraordinary plant invasion.</title>
        <authorList>
            <person name="Bieker V.C."/>
            <person name="Martin M.D."/>
            <person name="Gilbert T."/>
            <person name="Hodgins K."/>
            <person name="Battlay P."/>
            <person name="Petersen B."/>
            <person name="Wilson J."/>
        </authorList>
    </citation>
    <scope>NUCLEOTIDE SEQUENCE</scope>
    <source>
        <strain evidence="1">AA19_3_7</strain>
        <tissue evidence="1">Leaf</tissue>
    </source>
</reference>
<accession>A0AAD5D747</accession>
<keyword evidence="2" id="KW-1185">Reference proteome</keyword>
<proteinExistence type="predicted"/>
<dbReference type="Proteomes" id="UP001206925">
    <property type="component" value="Unassembled WGS sequence"/>
</dbReference>
<protein>
    <submittedName>
        <fullName evidence="1">Uncharacterized protein</fullName>
    </submittedName>
</protein>
<comment type="caution">
    <text evidence="1">The sequence shown here is derived from an EMBL/GenBank/DDBJ whole genome shotgun (WGS) entry which is preliminary data.</text>
</comment>
<evidence type="ECO:0000313" key="2">
    <source>
        <dbReference type="Proteomes" id="UP001206925"/>
    </source>
</evidence>
<gene>
    <name evidence="1" type="ORF">M8C21_007162</name>
</gene>
<organism evidence="1 2">
    <name type="scientific">Ambrosia artemisiifolia</name>
    <name type="common">Common ragweed</name>
    <dbReference type="NCBI Taxonomy" id="4212"/>
    <lineage>
        <taxon>Eukaryota</taxon>
        <taxon>Viridiplantae</taxon>
        <taxon>Streptophyta</taxon>
        <taxon>Embryophyta</taxon>
        <taxon>Tracheophyta</taxon>
        <taxon>Spermatophyta</taxon>
        <taxon>Magnoliopsida</taxon>
        <taxon>eudicotyledons</taxon>
        <taxon>Gunneridae</taxon>
        <taxon>Pentapetalae</taxon>
        <taxon>asterids</taxon>
        <taxon>campanulids</taxon>
        <taxon>Asterales</taxon>
        <taxon>Asteraceae</taxon>
        <taxon>Asteroideae</taxon>
        <taxon>Heliantheae alliance</taxon>
        <taxon>Heliantheae</taxon>
        <taxon>Ambrosia</taxon>
    </lineage>
</organism>
<sequence length="16" mass="1631">MKGQSSGMYNIGTGLS</sequence>
<name>A0AAD5D747_AMBAR</name>
<evidence type="ECO:0000313" key="1">
    <source>
        <dbReference type="EMBL" id="KAI7755626.1"/>
    </source>
</evidence>
<dbReference type="AlphaFoldDB" id="A0AAD5D747"/>
<dbReference type="EMBL" id="JAMZMK010000971">
    <property type="protein sequence ID" value="KAI7755626.1"/>
    <property type="molecule type" value="Genomic_DNA"/>
</dbReference>